<dbReference type="PANTHER" id="PTHR37807:SF3">
    <property type="entry name" value="OS07G0160300 PROTEIN"/>
    <property type="match status" value="1"/>
</dbReference>
<gene>
    <name evidence="1" type="ORF">PAP18089_05226</name>
</gene>
<dbReference type="InterPro" id="IPR027417">
    <property type="entry name" value="P-loop_NTPase"/>
</dbReference>
<proteinExistence type="predicted"/>
<organism evidence="1 2">
    <name type="scientific">Pandoraea apista</name>
    <dbReference type="NCBI Taxonomy" id="93218"/>
    <lineage>
        <taxon>Bacteria</taxon>
        <taxon>Pseudomonadati</taxon>
        <taxon>Pseudomonadota</taxon>
        <taxon>Betaproteobacteria</taxon>
        <taxon>Burkholderiales</taxon>
        <taxon>Burkholderiaceae</taxon>
        <taxon>Pandoraea</taxon>
    </lineage>
</organism>
<dbReference type="EMBL" id="CABPSX010000017">
    <property type="protein sequence ID" value="VVG74214.1"/>
    <property type="molecule type" value="Genomic_DNA"/>
</dbReference>
<evidence type="ECO:0000313" key="1">
    <source>
        <dbReference type="EMBL" id="VVG74214.1"/>
    </source>
</evidence>
<dbReference type="Proteomes" id="UP000364291">
    <property type="component" value="Unassembled WGS sequence"/>
</dbReference>
<protein>
    <submittedName>
        <fullName evidence="1">Adenylylsulfate kinase</fullName>
    </submittedName>
</protein>
<dbReference type="SUPFAM" id="SSF52540">
    <property type="entry name" value="P-loop containing nucleoside triphosphate hydrolases"/>
    <property type="match status" value="1"/>
</dbReference>
<dbReference type="PANTHER" id="PTHR37807">
    <property type="entry name" value="OS07G0160300 PROTEIN"/>
    <property type="match status" value="1"/>
</dbReference>
<dbReference type="OrthoDB" id="3819922at2"/>
<dbReference type="AlphaFoldDB" id="A0A5E5PCY8"/>
<keyword evidence="1" id="KW-0808">Transferase</keyword>
<dbReference type="Gene3D" id="3.40.50.300">
    <property type="entry name" value="P-loop containing nucleotide triphosphate hydrolases"/>
    <property type="match status" value="1"/>
</dbReference>
<dbReference type="Pfam" id="PF13671">
    <property type="entry name" value="AAA_33"/>
    <property type="match status" value="1"/>
</dbReference>
<reference evidence="1 2" key="1">
    <citation type="submission" date="2019-08" db="EMBL/GenBank/DDBJ databases">
        <authorList>
            <person name="Peeters C."/>
        </authorList>
    </citation>
    <scope>NUCLEOTIDE SEQUENCE [LARGE SCALE GENOMIC DNA]</scope>
    <source>
        <strain evidence="1 2">LMG 18089</strain>
    </source>
</reference>
<accession>A0A5E5PCY8</accession>
<keyword evidence="1" id="KW-0418">Kinase</keyword>
<sequence>MLIAFAGLPGTGKTTVARALARQIGAAYLRIDTLEQALIASGSCGVDVGPAGYLAAYAVAKDNLHLGLKVVADAVNGLPVTHNAWRQVASEAGVPIVEIALICSDVAEHRARVEGRYADIPGHTLPTWESVLARQYEPWDAAPIVIDTARVTVKQALATIIRHLPT</sequence>
<name>A0A5E5PCY8_9BURK</name>
<dbReference type="GO" id="GO:0016301">
    <property type="term" value="F:kinase activity"/>
    <property type="evidence" value="ECO:0007669"/>
    <property type="project" value="UniProtKB-KW"/>
</dbReference>
<evidence type="ECO:0000313" key="2">
    <source>
        <dbReference type="Proteomes" id="UP000364291"/>
    </source>
</evidence>
<dbReference type="RefSeq" id="WP_094068456.1">
    <property type="nucleotide sequence ID" value="NZ_CABPSX010000017.1"/>
</dbReference>